<keyword evidence="2" id="KW-1003">Cell membrane</keyword>
<organism evidence="8 9">
    <name type="scientific">Gordonia oryzae</name>
    <dbReference type="NCBI Taxonomy" id="2487349"/>
    <lineage>
        <taxon>Bacteria</taxon>
        <taxon>Bacillati</taxon>
        <taxon>Actinomycetota</taxon>
        <taxon>Actinomycetes</taxon>
        <taxon>Mycobacteriales</taxon>
        <taxon>Gordoniaceae</taxon>
        <taxon>Gordonia</taxon>
    </lineage>
</organism>
<dbReference type="EMBL" id="RKMH01000019">
    <property type="protein sequence ID" value="RPA57058.1"/>
    <property type="molecule type" value="Genomic_DNA"/>
</dbReference>
<dbReference type="GO" id="GO:0005886">
    <property type="term" value="C:plasma membrane"/>
    <property type="evidence" value="ECO:0007669"/>
    <property type="project" value="UniProtKB-SubCell"/>
</dbReference>
<dbReference type="Proteomes" id="UP000267536">
    <property type="component" value="Unassembled WGS sequence"/>
</dbReference>
<feature type="transmembrane region" description="Helical" evidence="7">
    <location>
        <begin position="222"/>
        <end position="242"/>
    </location>
</feature>
<feature type="transmembrane region" description="Helical" evidence="7">
    <location>
        <begin position="534"/>
        <end position="554"/>
    </location>
</feature>
<evidence type="ECO:0000256" key="2">
    <source>
        <dbReference type="ARBA" id="ARBA00022475"/>
    </source>
</evidence>
<feature type="transmembrane region" description="Helical" evidence="7">
    <location>
        <begin position="593"/>
        <end position="617"/>
    </location>
</feature>
<accession>A0A3N4G4L6</accession>
<feature type="transmembrane region" description="Helical" evidence="7">
    <location>
        <begin position="646"/>
        <end position="668"/>
    </location>
</feature>
<keyword evidence="4 7" id="KW-1133">Transmembrane helix</keyword>
<name>A0A3N4G4L6_9ACTN</name>
<reference evidence="8 9" key="1">
    <citation type="submission" date="2018-11" db="EMBL/GenBank/DDBJ databases">
        <title>Draft genome sequence of Gordonia sp. RS15-1S isolated from rice stems.</title>
        <authorList>
            <person name="Muangham S."/>
        </authorList>
    </citation>
    <scope>NUCLEOTIDE SEQUENCE [LARGE SCALE GENOMIC DNA]</scope>
    <source>
        <strain evidence="8 9">RS15-1S</strain>
    </source>
</reference>
<keyword evidence="5 7" id="KW-0472">Membrane</keyword>
<feature type="transmembrane region" description="Helical" evidence="7">
    <location>
        <begin position="147"/>
        <end position="167"/>
    </location>
</feature>
<evidence type="ECO:0000256" key="7">
    <source>
        <dbReference type="SAM" id="Phobius"/>
    </source>
</evidence>
<feature type="region of interest" description="Disordered" evidence="6">
    <location>
        <begin position="1"/>
        <end position="51"/>
    </location>
</feature>
<keyword evidence="9" id="KW-1185">Reference proteome</keyword>
<feature type="transmembrane region" description="Helical" evidence="7">
    <location>
        <begin position="248"/>
        <end position="270"/>
    </location>
</feature>
<evidence type="ECO:0000256" key="6">
    <source>
        <dbReference type="SAM" id="MobiDB-lite"/>
    </source>
</evidence>
<feature type="transmembrane region" description="Helical" evidence="7">
    <location>
        <begin position="105"/>
        <end position="126"/>
    </location>
</feature>
<feature type="transmembrane region" description="Helical" evidence="7">
    <location>
        <begin position="291"/>
        <end position="312"/>
    </location>
</feature>
<comment type="subcellular location">
    <subcellularLocation>
        <location evidence="1">Cell membrane</location>
        <topology evidence="1">Multi-pass membrane protein</topology>
    </subcellularLocation>
</comment>
<feature type="transmembrane region" description="Helical" evidence="7">
    <location>
        <begin position="324"/>
        <end position="344"/>
    </location>
</feature>
<evidence type="ECO:0000313" key="9">
    <source>
        <dbReference type="Proteomes" id="UP000267536"/>
    </source>
</evidence>
<feature type="transmembrane region" description="Helical" evidence="7">
    <location>
        <begin position="415"/>
        <end position="435"/>
    </location>
</feature>
<sequence length="705" mass="74858">MTAPDDAHADPGVQPTSTDAAATVDTAPAGPSPAGTADPADNPVATGATPAGTAQRSNVAAMRGVGAVLAAGLLVVVLYALVSGPTRHIERGDPYPGLTIAVLDVAGYVVGATVAALCVGALAFVVAGSRPDSDGIIDATVYRAHLFVSRAAPVWAVVAWLMVGVAASDGYGLPLGTLVSSGALFEAIGISEESVAWLVVAILATLVAIVVRFFLSWIAHAVLLIPTGIAVAALPMAGNGAQGPNHDYGTSLVIVLVLAMAVSIGYRVAYVAAPAVTPEADRVILDRRHTWIVGVADVLALISGVILIAFLVPMRYLFTTTFGVTSVVMLVGLVAATASSVVALRSAHGATRLWRIEMAAVAVMAAVYVCWAIMDTRVAPGLLAHPFTAWDVFLGYELPGSPTAWRLATFWRFDFLVGTAAVAAAVLYGIGALRLRRRGDEWPWARTLSWMLGCLVLVVVTGSGVRAYGSAMFSVHMAEHMALNMFAPVLLVLGAPATLALRALPTAGSRPPGPREWLLWVLHSTVTRVLSNPAVALLLFVLSLYVVYFTAIFGTFVRYHWGHVLLTIHFIIVGYLFYWVIIGIDPGPRRIPYLARIGLLFAVMPFHAFFGIALMTMSSVTGGEFYSQLGLPWATDLLHDQWLGGAIAWGASEVPVVLVVIAIVTQWAKSDRREARRADRHAETYEDAELDDYNKMLDELARTRR</sequence>
<evidence type="ECO:0000256" key="5">
    <source>
        <dbReference type="ARBA" id="ARBA00023136"/>
    </source>
</evidence>
<feature type="transmembrane region" description="Helical" evidence="7">
    <location>
        <begin position="481"/>
        <end position="501"/>
    </location>
</feature>
<evidence type="ECO:0000256" key="3">
    <source>
        <dbReference type="ARBA" id="ARBA00022692"/>
    </source>
</evidence>
<evidence type="ECO:0000256" key="1">
    <source>
        <dbReference type="ARBA" id="ARBA00004651"/>
    </source>
</evidence>
<feature type="transmembrane region" description="Helical" evidence="7">
    <location>
        <begin position="65"/>
        <end position="85"/>
    </location>
</feature>
<feature type="transmembrane region" description="Helical" evidence="7">
    <location>
        <begin position="356"/>
        <end position="374"/>
    </location>
</feature>
<feature type="transmembrane region" description="Helical" evidence="7">
    <location>
        <begin position="447"/>
        <end position="469"/>
    </location>
</feature>
<feature type="transmembrane region" description="Helical" evidence="7">
    <location>
        <begin position="195"/>
        <end position="215"/>
    </location>
</feature>
<comment type="caution">
    <text evidence="8">The sequence shown here is derived from an EMBL/GenBank/DDBJ whole genome shotgun (WGS) entry which is preliminary data.</text>
</comment>
<dbReference type="OrthoDB" id="5241646at2"/>
<feature type="transmembrane region" description="Helical" evidence="7">
    <location>
        <begin position="560"/>
        <end position="581"/>
    </location>
</feature>
<proteinExistence type="predicted"/>
<protein>
    <submittedName>
        <fullName evidence="8">Cytochrome c oxidase assembly protein</fullName>
    </submittedName>
</protein>
<gene>
    <name evidence="8" type="ORF">EF294_19475</name>
</gene>
<dbReference type="AlphaFoldDB" id="A0A3N4G4L6"/>
<keyword evidence="3 7" id="KW-0812">Transmembrane</keyword>
<evidence type="ECO:0000256" key="4">
    <source>
        <dbReference type="ARBA" id="ARBA00022989"/>
    </source>
</evidence>
<evidence type="ECO:0000313" key="8">
    <source>
        <dbReference type="EMBL" id="RPA57058.1"/>
    </source>
</evidence>
<feature type="compositionally biased region" description="Low complexity" evidence="6">
    <location>
        <begin position="15"/>
        <end position="51"/>
    </location>
</feature>
<dbReference type="Pfam" id="PF09678">
    <property type="entry name" value="Caa3_CtaG"/>
    <property type="match status" value="1"/>
</dbReference>
<dbReference type="InterPro" id="IPR019108">
    <property type="entry name" value="Caa3_assmbl_CtaG-rel"/>
</dbReference>